<reference evidence="1 2" key="1">
    <citation type="submission" date="2020-12" db="EMBL/GenBank/DDBJ databases">
        <title>Bacterial novel species Adhaeribacter sp. BT258 isolated from soil.</title>
        <authorList>
            <person name="Jung H.-Y."/>
        </authorList>
    </citation>
    <scope>NUCLEOTIDE SEQUENCE [LARGE SCALE GENOMIC DNA]</scope>
    <source>
        <strain evidence="1 2">BT258</strain>
    </source>
</reference>
<protein>
    <recommendedName>
        <fullName evidence="3">Lipoprotein</fullName>
    </recommendedName>
</protein>
<evidence type="ECO:0000313" key="1">
    <source>
        <dbReference type="EMBL" id="MBK0404800.1"/>
    </source>
</evidence>
<evidence type="ECO:0000313" key="2">
    <source>
        <dbReference type="Proteomes" id="UP000644147"/>
    </source>
</evidence>
<sequence length="183" mass="21201">MKKQLLLLIVILWSCTKVVKEDLKTIDFKILKITVPSNWERIDLKGIDSFVSGIKTGKGDTVVFDIGDYSYDLTNEPTIRDKKYKSYLDSLCFDTKRMIFSNNKELDKIQGIYFKEFFIFDTIDCYKARYAIPKVKGRGITGFYIDSLNSDSLKVSSYGYDLDPTEQEQLLKAFKTIKIKFCP</sequence>
<name>A0ABS1C603_9BACT</name>
<gene>
    <name evidence="1" type="ORF">I5M27_17545</name>
</gene>
<dbReference type="EMBL" id="JAEHFX010000011">
    <property type="protein sequence ID" value="MBK0404800.1"/>
    <property type="molecule type" value="Genomic_DNA"/>
</dbReference>
<accession>A0ABS1C603</accession>
<comment type="caution">
    <text evidence="1">The sequence shown here is derived from an EMBL/GenBank/DDBJ whole genome shotgun (WGS) entry which is preliminary data.</text>
</comment>
<dbReference type="Proteomes" id="UP000644147">
    <property type="component" value="Unassembled WGS sequence"/>
</dbReference>
<dbReference type="RefSeq" id="WP_200507687.1">
    <property type="nucleotide sequence ID" value="NZ_JAEHFX010000011.1"/>
</dbReference>
<proteinExistence type="predicted"/>
<keyword evidence="2" id="KW-1185">Reference proteome</keyword>
<evidence type="ECO:0008006" key="3">
    <source>
        <dbReference type="Google" id="ProtNLM"/>
    </source>
</evidence>
<organism evidence="1 2">
    <name type="scientific">Adhaeribacter terrigena</name>
    <dbReference type="NCBI Taxonomy" id="2793070"/>
    <lineage>
        <taxon>Bacteria</taxon>
        <taxon>Pseudomonadati</taxon>
        <taxon>Bacteroidota</taxon>
        <taxon>Cytophagia</taxon>
        <taxon>Cytophagales</taxon>
        <taxon>Hymenobacteraceae</taxon>
        <taxon>Adhaeribacter</taxon>
    </lineage>
</organism>